<dbReference type="SFLD" id="SFLDS00029">
    <property type="entry name" value="Radical_SAM"/>
    <property type="match status" value="1"/>
</dbReference>
<evidence type="ECO:0000256" key="4">
    <source>
        <dbReference type="ARBA" id="ARBA00023004"/>
    </source>
</evidence>
<evidence type="ECO:0000313" key="7">
    <source>
        <dbReference type="EMBL" id="MPM46094.1"/>
    </source>
</evidence>
<dbReference type="InterPro" id="IPR007197">
    <property type="entry name" value="rSAM"/>
</dbReference>
<dbReference type="PROSITE" id="PS51918">
    <property type="entry name" value="RADICAL_SAM"/>
    <property type="match status" value="1"/>
</dbReference>
<dbReference type="GO" id="GO:0003824">
    <property type="term" value="F:catalytic activity"/>
    <property type="evidence" value="ECO:0007669"/>
    <property type="project" value="InterPro"/>
</dbReference>
<dbReference type="SMART" id="SM00729">
    <property type="entry name" value="Elp3"/>
    <property type="match status" value="1"/>
</dbReference>
<dbReference type="AlphaFoldDB" id="A0A645A8N2"/>
<keyword evidence="2" id="KW-0949">S-adenosyl-L-methionine</keyword>
<dbReference type="InterPro" id="IPR006638">
    <property type="entry name" value="Elp3/MiaA/NifB-like_rSAM"/>
</dbReference>
<gene>
    <name evidence="7" type="ORF">SDC9_92790</name>
</gene>
<evidence type="ECO:0000256" key="3">
    <source>
        <dbReference type="ARBA" id="ARBA00022723"/>
    </source>
</evidence>
<protein>
    <recommendedName>
        <fullName evidence="6">Radical SAM core domain-containing protein</fullName>
    </recommendedName>
</protein>
<reference evidence="7" key="1">
    <citation type="submission" date="2019-08" db="EMBL/GenBank/DDBJ databases">
        <authorList>
            <person name="Kucharzyk K."/>
            <person name="Murdoch R.W."/>
            <person name="Higgins S."/>
            <person name="Loffler F."/>
        </authorList>
    </citation>
    <scope>NUCLEOTIDE SEQUENCE</scope>
</reference>
<dbReference type="SFLD" id="SFLDG01095">
    <property type="entry name" value="Uncharacterised_Radical_SAM_Su"/>
    <property type="match status" value="1"/>
</dbReference>
<evidence type="ECO:0000256" key="2">
    <source>
        <dbReference type="ARBA" id="ARBA00022691"/>
    </source>
</evidence>
<name>A0A645A8N2_9ZZZZ</name>
<accession>A0A645A8N2</accession>
<dbReference type="SUPFAM" id="SSF102114">
    <property type="entry name" value="Radical SAM enzymes"/>
    <property type="match status" value="1"/>
</dbReference>
<keyword evidence="4" id="KW-0408">Iron</keyword>
<sequence length="397" mass="44320">MGPAGNHTRNKESHMAKPAYQGFEVGPIRPPSEHASLLLRITRNCPWNKCKFCTLYKGQSFSVRSTQDVKADIDAIRLYVDFFRQSEGVPAYQRDREYTALMARLGPGGEAALQSAAAWYHAGMESVFLQDANTMVVRPDDLVEILEYLRAAFPEIRRVTSYGRSHTIARISDGDLARIARAGLNRIHIGMESASDHVLALVDKGVDKKTHIEAGRKVKKAGIELSEYYMPGLGGREYARENALETADALNQINPDFIRIRSLAVKRGSLLQSDYERGIFTRANDTDTVRELELFVEHLSGIDSAVKSDHILNLIPELDGTLPRDREAMLAALRWYLALPEEDKVIFRVGRRTGYMGGISDFQKPGLRAAVAHICENNQVNSNTVDGVIESLMGRFI</sequence>
<dbReference type="InterPro" id="IPR058240">
    <property type="entry name" value="rSAM_sf"/>
</dbReference>
<dbReference type="InterPro" id="IPR051198">
    <property type="entry name" value="BchE-like"/>
</dbReference>
<dbReference type="PANTHER" id="PTHR43409:SF4">
    <property type="entry name" value="RADICAL SAM SUPERFAMILY PROTEIN"/>
    <property type="match status" value="1"/>
</dbReference>
<evidence type="ECO:0000259" key="6">
    <source>
        <dbReference type="PROSITE" id="PS51918"/>
    </source>
</evidence>
<dbReference type="Pfam" id="PF04055">
    <property type="entry name" value="Radical_SAM"/>
    <property type="match status" value="1"/>
</dbReference>
<comment type="caution">
    <text evidence="7">The sequence shown here is derived from an EMBL/GenBank/DDBJ whole genome shotgun (WGS) entry which is preliminary data.</text>
</comment>
<dbReference type="GO" id="GO:0051536">
    <property type="term" value="F:iron-sulfur cluster binding"/>
    <property type="evidence" value="ECO:0007669"/>
    <property type="project" value="UniProtKB-KW"/>
</dbReference>
<keyword evidence="5" id="KW-0411">Iron-sulfur</keyword>
<dbReference type="PANTHER" id="PTHR43409">
    <property type="entry name" value="ANAEROBIC MAGNESIUM-PROTOPORPHYRIN IX MONOMETHYL ESTER CYCLASE-RELATED"/>
    <property type="match status" value="1"/>
</dbReference>
<dbReference type="GO" id="GO:0046872">
    <property type="term" value="F:metal ion binding"/>
    <property type="evidence" value="ECO:0007669"/>
    <property type="project" value="UniProtKB-KW"/>
</dbReference>
<dbReference type="Gene3D" id="3.20.20.70">
    <property type="entry name" value="Aldolase class I"/>
    <property type="match status" value="1"/>
</dbReference>
<evidence type="ECO:0000256" key="5">
    <source>
        <dbReference type="ARBA" id="ARBA00023014"/>
    </source>
</evidence>
<organism evidence="7">
    <name type="scientific">bioreactor metagenome</name>
    <dbReference type="NCBI Taxonomy" id="1076179"/>
    <lineage>
        <taxon>unclassified sequences</taxon>
        <taxon>metagenomes</taxon>
        <taxon>ecological metagenomes</taxon>
    </lineage>
</organism>
<feature type="domain" description="Radical SAM core" evidence="6">
    <location>
        <begin position="31"/>
        <end position="303"/>
    </location>
</feature>
<dbReference type="EMBL" id="VSSQ01011137">
    <property type="protein sequence ID" value="MPM46094.1"/>
    <property type="molecule type" value="Genomic_DNA"/>
</dbReference>
<proteinExistence type="predicted"/>
<comment type="cofactor">
    <cofactor evidence="1">
        <name>[4Fe-4S] cluster</name>
        <dbReference type="ChEBI" id="CHEBI:49883"/>
    </cofactor>
</comment>
<keyword evidence="3" id="KW-0479">Metal-binding</keyword>
<dbReference type="InterPro" id="IPR013785">
    <property type="entry name" value="Aldolase_TIM"/>
</dbReference>
<evidence type="ECO:0000256" key="1">
    <source>
        <dbReference type="ARBA" id="ARBA00001966"/>
    </source>
</evidence>